<dbReference type="KEGG" id="cme:CYME_CMB105C"/>
<dbReference type="AlphaFoldDB" id="M1VEI6"/>
<feature type="region of interest" description="Disordered" evidence="6">
    <location>
        <begin position="145"/>
        <end position="183"/>
    </location>
</feature>
<reference evidence="8 9" key="1">
    <citation type="journal article" date="2004" name="Nature">
        <title>Genome sequence of the ultrasmall unicellular red alga Cyanidioschyzon merolae 10D.</title>
        <authorList>
            <person name="Matsuzaki M."/>
            <person name="Misumi O."/>
            <person name="Shin-i T."/>
            <person name="Maruyama S."/>
            <person name="Takahara M."/>
            <person name="Miyagishima S."/>
            <person name="Mori T."/>
            <person name="Nishida K."/>
            <person name="Yagisawa F."/>
            <person name="Nishida K."/>
            <person name="Yoshida Y."/>
            <person name="Nishimura Y."/>
            <person name="Nakao S."/>
            <person name="Kobayashi T."/>
            <person name="Momoyama Y."/>
            <person name="Higashiyama T."/>
            <person name="Minoda A."/>
            <person name="Sano M."/>
            <person name="Nomoto H."/>
            <person name="Oishi K."/>
            <person name="Hayashi H."/>
            <person name="Ohta F."/>
            <person name="Nishizaka S."/>
            <person name="Haga S."/>
            <person name="Miura S."/>
            <person name="Morishita T."/>
            <person name="Kabeya Y."/>
            <person name="Terasawa K."/>
            <person name="Suzuki Y."/>
            <person name="Ishii Y."/>
            <person name="Asakawa S."/>
            <person name="Takano H."/>
            <person name="Ohta N."/>
            <person name="Kuroiwa H."/>
            <person name="Tanaka K."/>
            <person name="Shimizu N."/>
            <person name="Sugano S."/>
            <person name="Sato N."/>
            <person name="Nozaki H."/>
            <person name="Ogasawara N."/>
            <person name="Kohara Y."/>
            <person name="Kuroiwa T."/>
        </authorList>
    </citation>
    <scope>NUCLEOTIDE SEQUENCE [LARGE SCALE GENOMIC DNA]</scope>
    <source>
        <strain evidence="8 9">10D</strain>
    </source>
</reference>
<feature type="compositionally biased region" description="Basic and acidic residues" evidence="6">
    <location>
        <begin position="1"/>
        <end position="10"/>
    </location>
</feature>
<proteinExistence type="predicted"/>
<evidence type="ECO:0000313" key="8">
    <source>
        <dbReference type="EMBL" id="BAM78913.1"/>
    </source>
</evidence>
<dbReference type="PANTHER" id="PTHR44313:SF1">
    <property type="entry name" value="DNAJ HOMOLOG SUBFAMILY C MEMBER 17"/>
    <property type="match status" value="1"/>
</dbReference>
<dbReference type="HOGENOM" id="CLU_1477196_0_0_1"/>
<dbReference type="InterPro" id="IPR052094">
    <property type="entry name" value="Pre-mRNA-splicing_ERAD"/>
</dbReference>
<dbReference type="PROSITE" id="PS50076">
    <property type="entry name" value="DNAJ_2"/>
    <property type="match status" value="1"/>
</dbReference>
<dbReference type="InterPro" id="IPR001623">
    <property type="entry name" value="DnaJ_domain"/>
</dbReference>
<keyword evidence="3" id="KW-0963">Cytoplasm</keyword>
<dbReference type="SUPFAM" id="SSF46565">
    <property type="entry name" value="Chaperone J-domain"/>
    <property type="match status" value="1"/>
</dbReference>
<dbReference type="CDD" id="cd06257">
    <property type="entry name" value="DnaJ"/>
    <property type="match status" value="1"/>
</dbReference>
<evidence type="ECO:0000256" key="2">
    <source>
        <dbReference type="ARBA" id="ARBA00004496"/>
    </source>
</evidence>
<name>M1VEI6_CYAM1</name>
<dbReference type="STRING" id="280699.M1VEI6"/>
<dbReference type="Pfam" id="PF00226">
    <property type="entry name" value="DnaJ"/>
    <property type="match status" value="1"/>
</dbReference>
<dbReference type="Gramene" id="CMB105CT">
    <property type="protein sequence ID" value="CMB105CT"/>
    <property type="gene ID" value="CMB105C"/>
</dbReference>
<sequence>MQALDRRVQVSEETASDVGADAADEEEAVVGGTDYFSLLGLHFDPSAPPSAQQVAQAYRQAAKRYHPDRNPASPATAKRHFERIYRAYETLRNAETRNAYISWLLRQRSGADFSYRVAPERRRTYLSMRSRRRLQFRRELEAREQRTSACYRNRKQEKNVESLGPLSTNRQSASSRDAPATES</sequence>
<dbReference type="GeneID" id="16992310"/>
<evidence type="ECO:0000313" key="9">
    <source>
        <dbReference type="Proteomes" id="UP000007014"/>
    </source>
</evidence>
<dbReference type="GO" id="GO:0000390">
    <property type="term" value="P:spliceosomal complex disassembly"/>
    <property type="evidence" value="ECO:0007669"/>
    <property type="project" value="TreeGrafter"/>
</dbReference>
<evidence type="ECO:0000256" key="6">
    <source>
        <dbReference type="SAM" id="MobiDB-lite"/>
    </source>
</evidence>
<dbReference type="PRINTS" id="PR00625">
    <property type="entry name" value="JDOMAIN"/>
</dbReference>
<dbReference type="EMBL" id="AP006484">
    <property type="protein sequence ID" value="BAM78913.1"/>
    <property type="molecule type" value="Genomic_DNA"/>
</dbReference>
<dbReference type="GO" id="GO:0005737">
    <property type="term" value="C:cytoplasm"/>
    <property type="evidence" value="ECO:0007669"/>
    <property type="project" value="UniProtKB-SubCell"/>
</dbReference>
<reference evidence="8 9" key="2">
    <citation type="journal article" date="2007" name="BMC Biol.">
        <title>A 100%-complete sequence reveals unusually simple genomic features in the hot-spring red alga Cyanidioschyzon merolae.</title>
        <authorList>
            <person name="Nozaki H."/>
            <person name="Takano H."/>
            <person name="Misumi O."/>
            <person name="Terasawa K."/>
            <person name="Matsuzaki M."/>
            <person name="Maruyama S."/>
            <person name="Nishida K."/>
            <person name="Yagisawa F."/>
            <person name="Yoshida Y."/>
            <person name="Fujiwara T."/>
            <person name="Takio S."/>
            <person name="Tamura K."/>
            <person name="Chung S.J."/>
            <person name="Nakamura S."/>
            <person name="Kuroiwa H."/>
            <person name="Tanaka K."/>
            <person name="Sato N."/>
            <person name="Kuroiwa T."/>
        </authorList>
    </citation>
    <scope>NUCLEOTIDE SEQUENCE [LARGE SCALE GENOMIC DNA]</scope>
    <source>
        <strain evidence="8 9">10D</strain>
    </source>
</reference>
<dbReference type="PANTHER" id="PTHR44313">
    <property type="entry name" value="DNAJ HOMOLOG SUBFAMILY C MEMBER 17"/>
    <property type="match status" value="1"/>
</dbReference>
<keyword evidence="5" id="KW-0539">Nucleus</keyword>
<protein>
    <recommendedName>
        <fullName evidence="7">J domain-containing protein</fullName>
    </recommendedName>
</protein>
<gene>
    <name evidence="8" type="ORF">CYME_CMB105C</name>
</gene>
<evidence type="ECO:0000259" key="7">
    <source>
        <dbReference type="PROSITE" id="PS50076"/>
    </source>
</evidence>
<feature type="region of interest" description="Disordered" evidence="6">
    <location>
        <begin position="1"/>
        <end position="21"/>
    </location>
</feature>
<dbReference type="OrthoDB" id="552049at2759"/>
<dbReference type="InterPro" id="IPR018253">
    <property type="entry name" value="DnaJ_domain_CS"/>
</dbReference>
<evidence type="ECO:0000256" key="4">
    <source>
        <dbReference type="ARBA" id="ARBA00023186"/>
    </source>
</evidence>
<feature type="domain" description="J" evidence="7">
    <location>
        <begin position="34"/>
        <end position="104"/>
    </location>
</feature>
<dbReference type="InterPro" id="IPR036869">
    <property type="entry name" value="J_dom_sf"/>
</dbReference>
<keyword evidence="4" id="KW-0143">Chaperone</keyword>
<dbReference type="Proteomes" id="UP000007014">
    <property type="component" value="Chromosome 2"/>
</dbReference>
<dbReference type="GO" id="GO:0005681">
    <property type="term" value="C:spliceosomal complex"/>
    <property type="evidence" value="ECO:0007669"/>
    <property type="project" value="TreeGrafter"/>
</dbReference>
<dbReference type="SMART" id="SM00271">
    <property type="entry name" value="DnaJ"/>
    <property type="match status" value="1"/>
</dbReference>
<comment type="subcellular location">
    <subcellularLocation>
        <location evidence="2">Cytoplasm</location>
    </subcellularLocation>
    <subcellularLocation>
        <location evidence="1">Nucleus</location>
    </subcellularLocation>
</comment>
<organism evidence="8 9">
    <name type="scientific">Cyanidioschyzon merolae (strain NIES-3377 / 10D)</name>
    <name type="common">Unicellular red alga</name>
    <dbReference type="NCBI Taxonomy" id="280699"/>
    <lineage>
        <taxon>Eukaryota</taxon>
        <taxon>Rhodophyta</taxon>
        <taxon>Bangiophyceae</taxon>
        <taxon>Cyanidiales</taxon>
        <taxon>Cyanidiaceae</taxon>
        <taxon>Cyanidioschyzon</taxon>
    </lineage>
</organism>
<feature type="compositionally biased region" description="Polar residues" evidence="6">
    <location>
        <begin position="165"/>
        <end position="175"/>
    </location>
</feature>
<evidence type="ECO:0000256" key="5">
    <source>
        <dbReference type="ARBA" id="ARBA00023242"/>
    </source>
</evidence>
<evidence type="ECO:0000256" key="3">
    <source>
        <dbReference type="ARBA" id="ARBA00022490"/>
    </source>
</evidence>
<dbReference type="PROSITE" id="PS00636">
    <property type="entry name" value="DNAJ_1"/>
    <property type="match status" value="1"/>
</dbReference>
<keyword evidence="9" id="KW-1185">Reference proteome</keyword>
<dbReference type="RefSeq" id="XP_005535199.1">
    <property type="nucleotide sequence ID" value="XM_005535142.1"/>
</dbReference>
<accession>M1VEI6</accession>
<evidence type="ECO:0000256" key="1">
    <source>
        <dbReference type="ARBA" id="ARBA00004123"/>
    </source>
</evidence>
<dbReference type="Gene3D" id="1.10.287.110">
    <property type="entry name" value="DnaJ domain"/>
    <property type="match status" value="1"/>
</dbReference>